<proteinExistence type="predicted"/>
<evidence type="ECO:0000256" key="1">
    <source>
        <dbReference type="SAM" id="Phobius"/>
    </source>
</evidence>
<dbReference type="OrthoDB" id="4965912at2"/>
<dbReference type="EMBL" id="SGWY01000002">
    <property type="protein sequence ID" value="RZS65919.1"/>
    <property type="molecule type" value="Genomic_DNA"/>
</dbReference>
<organism evidence="2 3">
    <name type="scientific">Agromyces ramosus</name>
    <dbReference type="NCBI Taxonomy" id="33879"/>
    <lineage>
        <taxon>Bacteria</taxon>
        <taxon>Bacillati</taxon>
        <taxon>Actinomycetota</taxon>
        <taxon>Actinomycetes</taxon>
        <taxon>Micrococcales</taxon>
        <taxon>Microbacteriaceae</taxon>
        <taxon>Agromyces</taxon>
    </lineage>
</organism>
<protein>
    <submittedName>
        <fullName evidence="2">Uncharacterized protein</fullName>
    </submittedName>
</protein>
<reference evidence="2 3" key="1">
    <citation type="submission" date="2019-02" db="EMBL/GenBank/DDBJ databases">
        <title>Genomic Encyclopedia of Type Strains, Phase IV (KMG-IV): sequencing the most valuable type-strain genomes for metagenomic binning, comparative biology and taxonomic classification.</title>
        <authorList>
            <person name="Goeker M."/>
        </authorList>
    </citation>
    <scope>NUCLEOTIDE SEQUENCE [LARGE SCALE GENOMIC DNA]</scope>
    <source>
        <strain evidence="2 3">DSM 43045</strain>
    </source>
</reference>
<evidence type="ECO:0000313" key="3">
    <source>
        <dbReference type="Proteomes" id="UP000293289"/>
    </source>
</evidence>
<keyword evidence="1" id="KW-0472">Membrane</keyword>
<evidence type="ECO:0000313" key="2">
    <source>
        <dbReference type="EMBL" id="RZS65919.1"/>
    </source>
</evidence>
<name>A0A4Q7MHI2_9MICO</name>
<dbReference type="Proteomes" id="UP000293289">
    <property type="component" value="Unassembled WGS sequence"/>
</dbReference>
<comment type="caution">
    <text evidence="2">The sequence shown here is derived from an EMBL/GenBank/DDBJ whole genome shotgun (WGS) entry which is preliminary data.</text>
</comment>
<gene>
    <name evidence="2" type="ORF">EV187_1625</name>
</gene>
<feature type="transmembrane region" description="Helical" evidence="1">
    <location>
        <begin position="29"/>
        <end position="51"/>
    </location>
</feature>
<feature type="transmembrane region" description="Helical" evidence="1">
    <location>
        <begin position="196"/>
        <end position="213"/>
    </location>
</feature>
<sequence>MLAVLSAIAFGVAAGGVVGAIVTGDPRYTVLWSIAFAVGSLAGTFAGIGAYTRGVRGAASGGPLHTGELALARVETIRRTGFSVNDQPQCELVLTVAPRHRAAYTTVHRQIVDIVALAQLQPGSIIVVRRPDASKANVLLEFAPPEDWARERDAERLRTGGERTVPLASQTTAWASEPQTLAGTPKAPGRPWRRPLLAAVTVAAAAIVLVPAYDSIGRTARAWASGDPAAAGVVLGDRHEEIVHALAEETGGTRFVRIAFYDEYALAAAPSAPGALTIDGYQFRYDRTERQGPELIQPQDPAAALFDADEVDFSTVPDLIAAAEEQTGITDPDSVIVIVERATVADASGARPVRMMVLLDSAYDDATVVFDAASGDPLP</sequence>
<accession>A0A4Q7MHI2</accession>
<dbReference type="AlphaFoldDB" id="A0A4Q7MHI2"/>
<dbReference type="RefSeq" id="WP_130352565.1">
    <property type="nucleotide sequence ID" value="NZ_SGWY01000002.1"/>
</dbReference>
<keyword evidence="3" id="KW-1185">Reference proteome</keyword>
<keyword evidence="1" id="KW-1133">Transmembrane helix</keyword>
<keyword evidence="1" id="KW-0812">Transmembrane</keyword>